<protein>
    <submittedName>
        <fullName evidence="3">Basic proline-rich protein</fullName>
    </submittedName>
</protein>
<feature type="region of interest" description="Disordered" evidence="1">
    <location>
        <begin position="1"/>
        <end position="215"/>
    </location>
</feature>
<evidence type="ECO:0000313" key="3">
    <source>
        <dbReference type="WBParaSite" id="PTRK_0001710900.1"/>
    </source>
</evidence>
<dbReference type="Proteomes" id="UP000038045">
    <property type="component" value="Unplaced"/>
</dbReference>
<organism evidence="2 3">
    <name type="scientific">Parastrongyloides trichosuri</name>
    <name type="common">Possum-specific nematode worm</name>
    <dbReference type="NCBI Taxonomy" id="131310"/>
    <lineage>
        <taxon>Eukaryota</taxon>
        <taxon>Metazoa</taxon>
        <taxon>Ecdysozoa</taxon>
        <taxon>Nematoda</taxon>
        <taxon>Chromadorea</taxon>
        <taxon>Rhabditida</taxon>
        <taxon>Tylenchina</taxon>
        <taxon>Panagrolaimomorpha</taxon>
        <taxon>Strongyloidoidea</taxon>
        <taxon>Strongyloididae</taxon>
        <taxon>Parastrongyloides</taxon>
    </lineage>
</organism>
<evidence type="ECO:0000256" key="1">
    <source>
        <dbReference type="SAM" id="MobiDB-lite"/>
    </source>
</evidence>
<name>A0A0N5A5U3_PARTI</name>
<feature type="compositionally biased region" description="Low complexity" evidence="1">
    <location>
        <begin position="106"/>
        <end position="116"/>
    </location>
</feature>
<dbReference type="WBParaSite" id="PTRK_0001710900.1">
    <property type="protein sequence ID" value="PTRK_0001710900.1"/>
    <property type="gene ID" value="PTRK_0001710900"/>
</dbReference>
<feature type="compositionally biased region" description="Low complexity" evidence="1">
    <location>
        <begin position="140"/>
        <end position="152"/>
    </location>
</feature>
<feature type="compositionally biased region" description="Basic and acidic residues" evidence="1">
    <location>
        <begin position="56"/>
        <end position="66"/>
    </location>
</feature>
<dbReference type="AlphaFoldDB" id="A0A0N5A5U3"/>
<keyword evidence="2" id="KW-1185">Reference proteome</keyword>
<feature type="compositionally biased region" description="Low complexity" evidence="1">
    <location>
        <begin position="67"/>
        <end position="76"/>
    </location>
</feature>
<evidence type="ECO:0000313" key="2">
    <source>
        <dbReference type="Proteomes" id="UP000038045"/>
    </source>
</evidence>
<sequence length="376" mass="40247">MAAPCSGGGRDDQPWPVEPPPEPPGAMSCLALAQTARPARPATQDPTQNSANLMRYPHDSPYRDCRALPPAVAQPLPARPRRRPCQREDQRGDRGCRCHRRGAGGRAAPCRPRTGRLWPGPHPAQGHADHPDRGRPTGVAGAARAHQRAGAQNPGETRRDGADQRVGERGHRRLAQDRQRRGDPRQPQAGQRPQCAAARPGRPPAGLAAGQRAQGAPGGQAVAHLRVPRLRLAGFAVALLGSGQPDGQPHRQRDARRLAGADVLCVAVPHAPDGAVWHLPHADADARQPYRPRHRTPPQAALTATPVRPGALPGPDGRQATGVRLTRGELCFDEARMRALQPPAGGTGHRQYRQLAANALNPAQTKKGTFCKVPFF</sequence>
<proteinExistence type="predicted"/>
<reference evidence="3" key="1">
    <citation type="submission" date="2017-02" db="UniProtKB">
        <authorList>
            <consortium name="WormBaseParasite"/>
        </authorList>
    </citation>
    <scope>IDENTIFICATION</scope>
</reference>
<feature type="compositionally biased region" description="Low complexity" evidence="1">
    <location>
        <begin position="185"/>
        <end position="215"/>
    </location>
</feature>
<feature type="compositionally biased region" description="Basic and acidic residues" evidence="1">
    <location>
        <begin position="85"/>
        <end position="96"/>
    </location>
</feature>
<feature type="compositionally biased region" description="Basic and acidic residues" evidence="1">
    <location>
        <begin position="156"/>
        <end position="184"/>
    </location>
</feature>
<accession>A0A0N5A5U3</accession>
<feature type="region of interest" description="Disordered" evidence="1">
    <location>
        <begin position="288"/>
        <end position="320"/>
    </location>
</feature>